<sequence length="122" mass="13732">MTIEQAERARAILIMEDEAFIRYDLVDFFEDRGFEAENADQAIALLEANATIWIVLTDVAMPGSMDGMKLGHYVRDRYPPTLLVVVSGIVKVHPSELPTRAAFIPKPFDLRSILRTIDRLAA</sequence>
<dbReference type="InterPro" id="IPR050595">
    <property type="entry name" value="Bact_response_regulator"/>
</dbReference>
<reference evidence="4 5" key="1">
    <citation type="submission" date="2019-04" db="EMBL/GenBank/DDBJ databases">
        <title>Microbes associate with the intestines of laboratory mice.</title>
        <authorList>
            <person name="Navarre W."/>
            <person name="Wong E."/>
            <person name="Huang K.C."/>
            <person name="Tropini C."/>
            <person name="Ng K."/>
            <person name="Yu B."/>
        </authorList>
    </citation>
    <scope>NUCLEOTIDE SEQUENCE [LARGE SCALE GENOMIC DNA]</scope>
    <source>
        <strain evidence="4 5">NM83_B4-11</strain>
    </source>
</reference>
<evidence type="ECO:0000313" key="5">
    <source>
        <dbReference type="Proteomes" id="UP000308038"/>
    </source>
</evidence>
<dbReference type="PROSITE" id="PS50110">
    <property type="entry name" value="RESPONSE_REGULATORY"/>
    <property type="match status" value="1"/>
</dbReference>
<accession>A0ABY2QFX5</accession>
<evidence type="ECO:0000313" key="4">
    <source>
        <dbReference type="EMBL" id="THG39162.1"/>
    </source>
</evidence>
<proteinExistence type="predicted"/>
<dbReference type="EMBL" id="SSTI01000009">
    <property type="protein sequence ID" value="THG39162.1"/>
    <property type="molecule type" value="Genomic_DNA"/>
</dbReference>
<dbReference type="SMART" id="SM00448">
    <property type="entry name" value="REC"/>
    <property type="match status" value="1"/>
</dbReference>
<organism evidence="4 5">
    <name type="scientific">Sphingomonas olei</name>
    <dbReference type="NCBI Taxonomy" id="1886787"/>
    <lineage>
        <taxon>Bacteria</taxon>
        <taxon>Pseudomonadati</taxon>
        <taxon>Pseudomonadota</taxon>
        <taxon>Alphaproteobacteria</taxon>
        <taxon>Sphingomonadales</taxon>
        <taxon>Sphingomonadaceae</taxon>
        <taxon>Sphingomonas</taxon>
    </lineage>
</organism>
<name>A0ABY2QFX5_9SPHN</name>
<dbReference type="RefSeq" id="WP_066780660.1">
    <property type="nucleotide sequence ID" value="NZ_SSTI01000009.1"/>
</dbReference>
<dbReference type="InterPro" id="IPR011006">
    <property type="entry name" value="CheY-like_superfamily"/>
</dbReference>
<dbReference type="Pfam" id="PF00072">
    <property type="entry name" value="Response_reg"/>
    <property type="match status" value="1"/>
</dbReference>
<protein>
    <submittedName>
        <fullName evidence="4">Response regulator</fullName>
    </submittedName>
</protein>
<feature type="modified residue" description="4-aspartylphosphate" evidence="2">
    <location>
        <position position="58"/>
    </location>
</feature>
<comment type="caution">
    <text evidence="4">The sequence shown here is derived from an EMBL/GenBank/DDBJ whole genome shotgun (WGS) entry which is preliminary data.</text>
</comment>
<dbReference type="Gene3D" id="3.40.50.2300">
    <property type="match status" value="1"/>
</dbReference>
<evidence type="ECO:0000256" key="1">
    <source>
        <dbReference type="ARBA" id="ARBA00022553"/>
    </source>
</evidence>
<gene>
    <name evidence="4" type="ORF">E5988_13035</name>
</gene>
<dbReference type="PANTHER" id="PTHR44591">
    <property type="entry name" value="STRESS RESPONSE REGULATOR PROTEIN 1"/>
    <property type="match status" value="1"/>
</dbReference>
<keyword evidence="1 2" id="KW-0597">Phosphoprotein</keyword>
<evidence type="ECO:0000259" key="3">
    <source>
        <dbReference type="PROSITE" id="PS50110"/>
    </source>
</evidence>
<dbReference type="PANTHER" id="PTHR44591:SF21">
    <property type="entry name" value="TWO-COMPONENT RESPONSE REGULATOR"/>
    <property type="match status" value="1"/>
</dbReference>
<evidence type="ECO:0000256" key="2">
    <source>
        <dbReference type="PROSITE-ProRule" id="PRU00169"/>
    </source>
</evidence>
<dbReference type="SUPFAM" id="SSF52172">
    <property type="entry name" value="CheY-like"/>
    <property type="match status" value="1"/>
</dbReference>
<dbReference type="InterPro" id="IPR001789">
    <property type="entry name" value="Sig_transdc_resp-reg_receiver"/>
</dbReference>
<keyword evidence="5" id="KW-1185">Reference proteome</keyword>
<feature type="domain" description="Response regulatory" evidence="3">
    <location>
        <begin position="11"/>
        <end position="121"/>
    </location>
</feature>
<dbReference type="Proteomes" id="UP000308038">
    <property type="component" value="Unassembled WGS sequence"/>
</dbReference>